<dbReference type="GO" id="GO:0005886">
    <property type="term" value="C:plasma membrane"/>
    <property type="evidence" value="ECO:0007669"/>
    <property type="project" value="UniProtKB-SubCell"/>
</dbReference>
<comment type="subcellular location">
    <subcellularLocation>
        <location evidence="1">Cell inner membrane</location>
        <topology evidence="1">Single-pass membrane protein</topology>
    </subcellularLocation>
</comment>
<evidence type="ECO:0000256" key="4">
    <source>
        <dbReference type="ARBA" id="ARBA00022481"/>
    </source>
</evidence>
<gene>
    <name evidence="9" type="ORF">AKJ08_1713</name>
</gene>
<dbReference type="PANTHER" id="PTHR38779:SF2">
    <property type="entry name" value="TYPE II SECRETION SYSTEM PROTEIN I-RELATED"/>
    <property type="match status" value="1"/>
</dbReference>
<keyword evidence="5" id="KW-0997">Cell inner membrane</keyword>
<protein>
    <submittedName>
        <fullName evidence="9">General secretion pathway protein I</fullName>
    </submittedName>
</protein>
<dbReference type="AlphaFoldDB" id="A0A0K1PD50"/>
<keyword evidence="8" id="KW-0472">Membrane</keyword>
<accession>A0A0K1PD50</accession>
<dbReference type="NCBIfam" id="TIGR02532">
    <property type="entry name" value="IV_pilin_GFxxxE"/>
    <property type="match status" value="1"/>
</dbReference>
<dbReference type="STRING" id="1391653.AKJ08_1713"/>
<dbReference type="PROSITE" id="PS00409">
    <property type="entry name" value="PROKAR_NTER_METHYL"/>
    <property type="match status" value="1"/>
</dbReference>
<dbReference type="Pfam" id="PF07963">
    <property type="entry name" value="N_methyl"/>
    <property type="match status" value="1"/>
</dbReference>
<keyword evidence="10" id="KW-1185">Reference proteome</keyword>
<dbReference type="PATRIC" id="fig|1391653.3.peg.1795"/>
<evidence type="ECO:0000313" key="9">
    <source>
        <dbReference type="EMBL" id="AKU91326.1"/>
    </source>
</evidence>
<keyword evidence="6" id="KW-0812">Transmembrane</keyword>
<dbReference type="Proteomes" id="UP000055590">
    <property type="component" value="Chromosome"/>
</dbReference>
<proteinExistence type="inferred from homology"/>
<dbReference type="OrthoDB" id="5506435at2"/>
<dbReference type="GO" id="GO:0015628">
    <property type="term" value="P:protein secretion by the type II secretion system"/>
    <property type="evidence" value="ECO:0007669"/>
    <property type="project" value="InterPro"/>
</dbReference>
<name>A0A0K1PD50_9BACT</name>
<reference evidence="9 10" key="1">
    <citation type="submission" date="2015-08" db="EMBL/GenBank/DDBJ databases">
        <authorList>
            <person name="Babu N.S."/>
            <person name="Beckwith C.J."/>
            <person name="Beseler K.G."/>
            <person name="Brison A."/>
            <person name="Carone J.V."/>
            <person name="Caskin T.P."/>
            <person name="Diamond M."/>
            <person name="Durham M.E."/>
            <person name="Foxe J.M."/>
            <person name="Go M."/>
            <person name="Henderson B.A."/>
            <person name="Jones I.B."/>
            <person name="McGettigan J.A."/>
            <person name="Micheletti S.J."/>
            <person name="Nasrallah M.E."/>
            <person name="Ortiz D."/>
            <person name="Piller C.R."/>
            <person name="Privatt S.R."/>
            <person name="Schneider S.L."/>
            <person name="Sharp S."/>
            <person name="Smith T.C."/>
            <person name="Stanton J.D."/>
            <person name="Ullery H.E."/>
            <person name="Wilson R.J."/>
            <person name="Serrano M.G."/>
            <person name="Buck G."/>
            <person name="Lee V."/>
            <person name="Wang Y."/>
            <person name="Carvalho R."/>
            <person name="Voegtly L."/>
            <person name="Shi R."/>
            <person name="Duckworth R."/>
            <person name="Johnson A."/>
            <person name="Loviza R."/>
            <person name="Walstead R."/>
            <person name="Shah Z."/>
            <person name="Kiflezghi M."/>
            <person name="Wade K."/>
            <person name="Ball S.L."/>
            <person name="Bradley K.W."/>
            <person name="Asai D.J."/>
            <person name="Bowman C.A."/>
            <person name="Russell D.A."/>
            <person name="Pope W.H."/>
            <person name="Jacobs-Sera D."/>
            <person name="Hendrix R.W."/>
            <person name="Hatfull G.F."/>
        </authorList>
    </citation>
    <scope>NUCLEOTIDE SEQUENCE [LARGE SCALE GENOMIC DNA]</scope>
    <source>
        <strain evidence="9 10">DSM 27710</strain>
    </source>
</reference>
<comment type="similarity">
    <text evidence="2">Belongs to the GSP I family.</text>
</comment>
<keyword evidence="4" id="KW-0488">Methylation</keyword>
<evidence type="ECO:0000256" key="3">
    <source>
        <dbReference type="ARBA" id="ARBA00022475"/>
    </source>
</evidence>
<keyword evidence="7" id="KW-1133">Transmembrane helix</keyword>
<keyword evidence="3" id="KW-1003">Cell membrane</keyword>
<dbReference type="PANTHER" id="PTHR38779">
    <property type="entry name" value="TYPE II SECRETION SYSTEM PROTEIN I-RELATED"/>
    <property type="match status" value="1"/>
</dbReference>
<evidence type="ECO:0000313" key="10">
    <source>
        <dbReference type="Proteomes" id="UP000055590"/>
    </source>
</evidence>
<dbReference type="InterPro" id="IPR012902">
    <property type="entry name" value="N_methyl_site"/>
</dbReference>
<evidence type="ECO:0000256" key="6">
    <source>
        <dbReference type="ARBA" id="ARBA00022692"/>
    </source>
</evidence>
<evidence type="ECO:0000256" key="2">
    <source>
        <dbReference type="ARBA" id="ARBA00008358"/>
    </source>
</evidence>
<evidence type="ECO:0000256" key="5">
    <source>
        <dbReference type="ARBA" id="ARBA00022519"/>
    </source>
</evidence>
<evidence type="ECO:0000256" key="8">
    <source>
        <dbReference type="ARBA" id="ARBA00023136"/>
    </source>
</evidence>
<evidence type="ECO:0000256" key="7">
    <source>
        <dbReference type="ARBA" id="ARBA00022989"/>
    </source>
</evidence>
<dbReference type="RefSeq" id="WP_050725650.1">
    <property type="nucleotide sequence ID" value="NZ_CP012332.1"/>
</dbReference>
<dbReference type="KEGG" id="vin:AKJ08_1713"/>
<dbReference type="InterPro" id="IPR010052">
    <property type="entry name" value="T2SS_protein-GspI"/>
</dbReference>
<evidence type="ECO:0000256" key="1">
    <source>
        <dbReference type="ARBA" id="ARBA00004377"/>
    </source>
</evidence>
<organism evidence="9 10">
    <name type="scientific">Vulgatibacter incomptus</name>
    <dbReference type="NCBI Taxonomy" id="1391653"/>
    <lineage>
        <taxon>Bacteria</taxon>
        <taxon>Pseudomonadati</taxon>
        <taxon>Myxococcota</taxon>
        <taxon>Myxococcia</taxon>
        <taxon>Myxococcales</taxon>
        <taxon>Cystobacterineae</taxon>
        <taxon>Vulgatibacteraceae</taxon>
        <taxon>Vulgatibacter</taxon>
    </lineage>
</organism>
<dbReference type="EMBL" id="CP012332">
    <property type="protein sequence ID" value="AKU91326.1"/>
    <property type="molecule type" value="Genomic_DNA"/>
</dbReference>
<dbReference type="GO" id="GO:0015627">
    <property type="term" value="C:type II protein secretion system complex"/>
    <property type="evidence" value="ECO:0007669"/>
    <property type="project" value="InterPro"/>
</dbReference>
<sequence length="197" mass="21185">MKTRGFTLLEVMVALAILALALTAIVGINGNAIRAHGFSKRVTVATMLARSKMADIESKFTAEGFTSEFDQKMEGTFSDEGWSDFRWEAEIVKPEIDAKIASNLVETVGTQLAGQLGGDKDPNTPPGLTTPTLDPGSITSMMGPLIQTQVNTLVETMKKSVREVRLKVMWKEGGSEDSVDVVTHMVVLAPGDGKGQE</sequence>